<accession>A0A1Y2DPM8</accession>
<evidence type="ECO:0000313" key="3">
    <source>
        <dbReference type="Proteomes" id="UP000193467"/>
    </source>
</evidence>
<feature type="compositionally biased region" description="Low complexity" evidence="1">
    <location>
        <begin position="11"/>
        <end position="50"/>
    </location>
</feature>
<dbReference type="AlphaFoldDB" id="A0A1Y2DPM8"/>
<dbReference type="InParanoid" id="A0A1Y2DPM8"/>
<feature type="compositionally biased region" description="Polar residues" evidence="1">
    <location>
        <begin position="1"/>
        <end position="10"/>
    </location>
</feature>
<feature type="compositionally biased region" description="Low complexity" evidence="1">
    <location>
        <begin position="842"/>
        <end position="851"/>
    </location>
</feature>
<dbReference type="STRING" id="106004.A0A1Y2DPM8"/>
<feature type="compositionally biased region" description="Polar residues" evidence="1">
    <location>
        <begin position="637"/>
        <end position="648"/>
    </location>
</feature>
<feature type="compositionally biased region" description="Low complexity" evidence="1">
    <location>
        <begin position="547"/>
        <end position="558"/>
    </location>
</feature>
<feature type="compositionally biased region" description="Low complexity" evidence="1">
    <location>
        <begin position="710"/>
        <end position="732"/>
    </location>
</feature>
<feature type="region of interest" description="Disordered" evidence="1">
    <location>
        <begin position="840"/>
        <end position="895"/>
    </location>
</feature>
<feature type="compositionally biased region" description="Low complexity" evidence="1">
    <location>
        <begin position="128"/>
        <end position="148"/>
    </location>
</feature>
<feature type="compositionally biased region" description="Polar residues" evidence="1">
    <location>
        <begin position="763"/>
        <end position="777"/>
    </location>
</feature>
<proteinExistence type="predicted"/>
<sequence length="915" mass="98234">MAPSLLQTLLRQPSQSYSSRTSPSPSLYDVSLHSSSQSRRTSSLRSSQSRDSSRSGGGGDWSNGQWEWAQYGGRAGLTKGPSSIHPSEVASALGVPGETRRSSSRQSSSRRGASRSESGTADEDTRSLRSQQSSKSLSSVRSSGSRSQPTWSSPAEATLRTNPRPSSQSSASRRYSSTDAAPSRRYSSLSPAPSNSSSSASTRRTSSASPSPSSEAPSLVSSLSSAPSSPPITPIHATPLALPLPPLDPPKSKRTKKQRAPREVVDIAAQQQHEDRGLEMVQEATEEEERRRSWVEPHEQVTALSEEAIEHGARTAERVEDEALVSSQTMGVLDKFAAPEPTLLDPSPRKSRQYYSVDEFFTLATGNPEPALTFPSPPSPTSSLAAPASETETEKTTVLNDSIERSTSPADQLVSATSSQEVPRIRLTRTESDQSAAGVKGDVEVPSDEEEEEADVPAPISTNITRKRTKRRPTTSDSPASTQPPTTIEVVASSSSSPSRSRSASPLPTTTPILHTPSSSADPAWLTRIRALGEPIEPLIQMPPPRSSKSSRSATPEPHWTVRQYEQRQKELKEQREREQPVRRPSSLGNLRRPRNVMEPMPEMDEGEVEVEVEVEQREEKVAEEKPVILAPPQMRRSASLNTGSPSTAPGDKARRSDSRTSMREGSSAGRPLSPAPEVAIAEERAPRRRTQSAIEPSPSSYYPPPTIAPHSGPISPSSRSSSISPAPTSHSQPLTCDALSAVSGPASQDLYDDEEEDDAPSLYSQTSTSRYSTMSVPTGAFSRPPKNPARNRNINRASMPSMPLDAAAMVLHHSPSPAPTKSNPNLMFTLSISASALARPSQGSSSNSSSFNPFKRTGGPSIEPPLSSSQTHSRRFSPVRDLTHSALSPLPSPKKLKSDEVLVEVIAVGLEGDG</sequence>
<feature type="compositionally biased region" description="Low complexity" evidence="1">
    <location>
        <begin position="187"/>
        <end position="227"/>
    </location>
</feature>
<evidence type="ECO:0000256" key="1">
    <source>
        <dbReference type="SAM" id="MobiDB-lite"/>
    </source>
</evidence>
<gene>
    <name evidence="2" type="ORF">BCR35DRAFT_196627</name>
</gene>
<reference evidence="2 3" key="1">
    <citation type="submission" date="2016-07" db="EMBL/GenBank/DDBJ databases">
        <title>Pervasive Adenine N6-methylation of Active Genes in Fungi.</title>
        <authorList>
            <consortium name="DOE Joint Genome Institute"/>
            <person name="Mondo S.J."/>
            <person name="Dannebaum R.O."/>
            <person name="Kuo R.C."/>
            <person name="Labutti K."/>
            <person name="Haridas S."/>
            <person name="Kuo A."/>
            <person name="Salamov A."/>
            <person name="Ahrendt S.R."/>
            <person name="Lipzen A."/>
            <person name="Sullivan W."/>
            <person name="Andreopoulos W.B."/>
            <person name="Clum A."/>
            <person name="Lindquist E."/>
            <person name="Daum C."/>
            <person name="Ramamoorthy G.K."/>
            <person name="Gryganskyi A."/>
            <person name="Culley D."/>
            <person name="Magnuson J.K."/>
            <person name="James T.Y."/>
            <person name="O'Malley M.A."/>
            <person name="Stajich J.E."/>
            <person name="Spatafora J.W."/>
            <person name="Visel A."/>
            <person name="Grigoriev I.V."/>
        </authorList>
    </citation>
    <scope>NUCLEOTIDE SEQUENCE [LARGE SCALE GENOMIC DNA]</scope>
    <source>
        <strain evidence="2 3">62-1032</strain>
    </source>
</reference>
<feature type="region of interest" description="Disordered" evidence="1">
    <location>
        <begin position="365"/>
        <end position="799"/>
    </location>
</feature>
<comment type="caution">
    <text evidence="2">The sequence shown here is derived from an EMBL/GenBank/DDBJ whole genome shotgun (WGS) entry which is preliminary data.</text>
</comment>
<feature type="compositionally biased region" description="Basic and acidic residues" evidence="1">
    <location>
        <begin position="652"/>
        <end position="663"/>
    </location>
</feature>
<feature type="compositionally biased region" description="Low complexity" evidence="1">
    <location>
        <begin position="164"/>
        <end position="177"/>
    </location>
</feature>
<feature type="compositionally biased region" description="Polar residues" evidence="1">
    <location>
        <begin position="476"/>
        <end position="486"/>
    </location>
</feature>
<feature type="compositionally biased region" description="Basic and acidic residues" evidence="1">
    <location>
        <begin position="288"/>
        <end position="299"/>
    </location>
</feature>
<feature type="compositionally biased region" description="Polar residues" evidence="1">
    <location>
        <begin position="149"/>
        <end position="163"/>
    </location>
</feature>
<feature type="compositionally biased region" description="Basic and acidic residues" evidence="1">
    <location>
        <begin position="615"/>
        <end position="627"/>
    </location>
</feature>
<keyword evidence="3" id="KW-1185">Reference proteome</keyword>
<dbReference type="EMBL" id="MCGR01000072">
    <property type="protein sequence ID" value="ORY61167.1"/>
    <property type="molecule type" value="Genomic_DNA"/>
</dbReference>
<evidence type="ECO:0000313" key="2">
    <source>
        <dbReference type="EMBL" id="ORY61167.1"/>
    </source>
</evidence>
<feature type="compositionally biased region" description="Acidic residues" evidence="1">
    <location>
        <begin position="602"/>
        <end position="614"/>
    </location>
</feature>
<feature type="compositionally biased region" description="Polar residues" evidence="1">
    <location>
        <begin position="396"/>
        <end position="421"/>
    </location>
</feature>
<feature type="compositionally biased region" description="Low complexity" evidence="1">
    <location>
        <begin position="381"/>
        <end position="390"/>
    </location>
</feature>
<feature type="compositionally biased region" description="Acidic residues" evidence="1">
    <location>
        <begin position="445"/>
        <end position="455"/>
    </location>
</feature>
<feature type="compositionally biased region" description="Low complexity" evidence="1">
    <location>
        <begin position="104"/>
        <end position="118"/>
    </location>
</feature>
<feature type="compositionally biased region" description="Basic and acidic residues" evidence="1">
    <location>
        <begin position="565"/>
        <end position="582"/>
    </location>
</feature>
<feature type="compositionally biased region" description="Low complexity" evidence="1">
    <location>
        <begin position="492"/>
        <end position="520"/>
    </location>
</feature>
<name>A0A1Y2DPM8_9BASI</name>
<feature type="compositionally biased region" description="Acidic residues" evidence="1">
    <location>
        <begin position="751"/>
        <end position="760"/>
    </location>
</feature>
<dbReference type="Proteomes" id="UP000193467">
    <property type="component" value="Unassembled WGS sequence"/>
</dbReference>
<feature type="region of interest" description="Disordered" evidence="1">
    <location>
        <begin position="1"/>
        <end position="305"/>
    </location>
</feature>
<protein>
    <submittedName>
        <fullName evidence="2">Uncharacterized protein</fullName>
    </submittedName>
</protein>
<organism evidence="2 3">
    <name type="scientific">Leucosporidium creatinivorum</name>
    <dbReference type="NCBI Taxonomy" id="106004"/>
    <lineage>
        <taxon>Eukaryota</taxon>
        <taxon>Fungi</taxon>
        <taxon>Dikarya</taxon>
        <taxon>Basidiomycota</taxon>
        <taxon>Pucciniomycotina</taxon>
        <taxon>Microbotryomycetes</taxon>
        <taxon>Leucosporidiales</taxon>
        <taxon>Leucosporidium</taxon>
    </lineage>
</organism>